<name>A0ACC2C8Q4_DIPCM</name>
<sequence length="469" mass="50878">MDLESLLQSPGALSSSSSQSVTFPSFFKDEEDTPARSDQHGSAHFQALNAQIAPKISARKESSRKCARIGQKLRGSLGQRFAESFRKKIGEVVRKEAEGGNPEALKLRAQMLGGQPKEADPCEEANYQAWGGFPSCKAENSEQPSSISTESLGSSNKRRKNVLPALSLPAHSFAVPESFTKNSSIAWQRSPLLSPWGSKRVCGTPPSLSPLLPGTWDGLPLNENDSEDMVVYGVLKEAATKGWAPVTPVAMAKPSITQEASAKLEPAEQPKPTSDRTSASAPAPETALLAASGNEKAEQKEKPRHYRGVRQRPWGKFAAEIRDSSRQGVRVWLGTFDTAEEAALAYDRAALRMRGSRALVNFPLNVVSSSMATHNFSDKSTLSSSIPTALQLNNRTNSLAMADTVTSQASVTDQLQRIIRRVTSKTAQISNKSDQRSIQDDRLNPATTILGMDDERWGKKRQADGSACR</sequence>
<gene>
    <name evidence="1" type="ORF">O6H91_11G047600</name>
</gene>
<evidence type="ECO:0000313" key="1">
    <source>
        <dbReference type="EMBL" id="KAJ7538436.1"/>
    </source>
</evidence>
<evidence type="ECO:0000313" key="2">
    <source>
        <dbReference type="Proteomes" id="UP001162992"/>
    </source>
</evidence>
<accession>A0ACC2C8Q4</accession>
<organism evidence="1 2">
    <name type="scientific">Diphasiastrum complanatum</name>
    <name type="common">Issler's clubmoss</name>
    <name type="synonym">Lycopodium complanatum</name>
    <dbReference type="NCBI Taxonomy" id="34168"/>
    <lineage>
        <taxon>Eukaryota</taxon>
        <taxon>Viridiplantae</taxon>
        <taxon>Streptophyta</taxon>
        <taxon>Embryophyta</taxon>
        <taxon>Tracheophyta</taxon>
        <taxon>Lycopodiopsida</taxon>
        <taxon>Lycopodiales</taxon>
        <taxon>Lycopodiaceae</taxon>
        <taxon>Lycopodioideae</taxon>
        <taxon>Diphasiastrum</taxon>
    </lineage>
</organism>
<keyword evidence="2" id="KW-1185">Reference proteome</keyword>
<comment type="caution">
    <text evidence="1">The sequence shown here is derived from an EMBL/GenBank/DDBJ whole genome shotgun (WGS) entry which is preliminary data.</text>
</comment>
<dbReference type="EMBL" id="CM055102">
    <property type="protein sequence ID" value="KAJ7538436.1"/>
    <property type="molecule type" value="Genomic_DNA"/>
</dbReference>
<protein>
    <submittedName>
        <fullName evidence="1">Uncharacterized protein</fullName>
    </submittedName>
</protein>
<dbReference type="Proteomes" id="UP001162992">
    <property type="component" value="Chromosome 11"/>
</dbReference>
<proteinExistence type="predicted"/>
<reference evidence="2" key="1">
    <citation type="journal article" date="2024" name="Proc. Natl. Acad. Sci. U.S.A.">
        <title>Extraordinary preservation of gene collinearity over three hundred million years revealed in homosporous lycophytes.</title>
        <authorList>
            <person name="Li C."/>
            <person name="Wickell D."/>
            <person name="Kuo L.Y."/>
            <person name="Chen X."/>
            <person name="Nie B."/>
            <person name="Liao X."/>
            <person name="Peng D."/>
            <person name="Ji J."/>
            <person name="Jenkins J."/>
            <person name="Williams M."/>
            <person name="Shu S."/>
            <person name="Plott C."/>
            <person name="Barry K."/>
            <person name="Rajasekar S."/>
            <person name="Grimwood J."/>
            <person name="Han X."/>
            <person name="Sun S."/>
            <person name="Hou Z."/>
            <person name="He W."/>
            <person name="Dai G."/>
            <person name="Sun C."/>
            <person name="Schmutz J."/>
            <person name="Leebens-Mack J.H."/>
            <person name="Li F.W."/>
            <person name="Wang L."/>
        </authorList>
    </citation>
    <scope>NUCLEOTIDE SEQUENCE [LARGE SCALE GENOMIC DNA]</scope>
    <source>
        <strain evidence="2">cv. PW_Plant_1</strain>
    </source>
</reference>